<gene>
    <name evidence="1" type="ORF">HYH03_010715</name>
</gene>
<dbReference type="EMBL" id="JAEHOE010000058">
    <property type="protein sequence ID" value="KAG2490793.1"/>
    <property type="molecule type" value="Genomic_DNA"/>
</dbReference>
<reference evidence="1" key="1">
    <citation type="journal article" date="2020" name="bioRxiv">
        <title>Comparative genomics of Chlamydomonas.</title>
        <authorList>
            <person name="Craig R.J."/>
            <person name="Hasan A.R."/>
            <person name="Ness R.W."/>
            <person name="Keightley P.D."/>
        </authorList>
    </citation>
    <scope>NUCLEOTIDE SEQUENCE</scope>
    <source>
        <strain evidence="1">CCAP 11/70</strain>
    </source>
</reference>
<evidence type="ECO:0000313" key="1">
    <source>
        <dbReference type="EMBL" id="KAG2490793.1"/>
    </source>
</evidence>
<name>A0A835XXG4_9CHLO</name>
<organism evidence="1 2">
    <name type="scientific">Edaphochlamys debaryana</name>
    <dbReference type="NCBI Taxonomy" id="47281"/>
    <lineage>
        <taxon>Eukaryota</taxon>
        <taxon>Viridiplantae</taxon>
        <taxon>Chlorophyta</taxon>
        <taxon>core chlorophytes</taxon>
        <taxon>Chlorophyceae</taxon>
        <taxon>CS clade</taxon>
        <taxon>Chlamydomonadales</taxon>
        <taxon>Chlamydomonadales incertae sedis</taxon>
        <taxon>Edaphochlamys</taxon>
    </lineage>
</organism>
<proteinExistence type="predicted"/>
<dbReference type="AlphaFoldDB" id="A0A835XXG4"/>
<sequence>MLRLLPSSARDTLASHLIRYRPAGRLACRALRDFIDGELEQLDLDCNLDPTELGVLAEGGRWLERWPRCRRLTIRVNGERQSPLVIPFAAASPDACRRIQELEVLVTSGAPQEEVDIAYDVPTPAATLSSGTLVALLSRLPKLTTLTLSTKAPDEYIEQSVARHALSLLPKLTNLTVAGYDHLACIPGNVGHQLTCLCVESKERQYWPTAHDIMKCLSPMTCLRRLTFHVETPLEEGCEWDNGHSDFLDLLDFCTAELPQLQALDVWPVAPERVNVGCTLAGGVLTAFKLGVTTEASCDLLSRFWTYVLQPCRALGSRRLPLLELDSLSIYGCDEELSEAVELVSRCDRVTVKLLCIAPHCNTEGAVSLLRLLGAPQQIRWGVRHEAWKGYGVTSLSPVRCTAVTVTVYRRLPGAGAVLLTCSCWFPHLPSPGVPGEAVAEAAFKLAAMPLAGAQAAARAGGGGADAEPVLEARLCDLSWDTAVEQVLQAWWDGEEQGGAGGAAAPSGSGGGGRAPWPQLERVRLLLEMVEGLRGSVPDMQWLRRA</sequence>
<protein>
    <submittedName>
        <fullName evidence="1">Uncharacterized protein</fullName>
    </submittedName>
</protein>
<evidence type="ECO:0000313" key="2">
    <source>
        <dbReference type="Proteomes" id="UP000612055"/>
    </source>
</evidence>
<comment type="caution">
    <text evidence="1">The sequence shown here is derived from an EMBL/GenBank/DDBJ whole genome shotgun (WGS) entry which is preliminary data.</text>
</comment>
<dbReference type="Proteomes" id="UP000612055">
    <property type="component" value="Unassembled WGS sequence"/>
</dbReference>
<accession>A0A835XXG4</accession>
<keyword evidence="2" id="KW-1185">Reference proteome</keyword>